<comment type="caution">
    <text evidence="8">The sequence shown here is derived from an EMBL/GenBank/DDBJ whole genome shotgun (WGS) entry which is preliminary data.</text>
</comment>
<comment type="subcellular location">
    <subcellularLocation>
        <location evidence="1">Cell outer membrane</location>
    </subcellularLocation>
</comment>
<evidence type="ECO:0000256" key="5">
    <source>
        <dbReference type="ARBA" id="ARBA00023237"/>
    </source>
</evidence>
<dbReference type="GO" id="GO:0009279">
    <property type="term" value="C:cell outer membrane"/>
    <property type="evidence" value="ECO:0007669"/>
    <property type="project" value="UniProtKB-SubCell"/>
</dbReference>
<evidence type="ECO:0000259" key="6">
    <source>
        <dbReference type="Pfam" id="PF07980"/>
    </source>
</evidence>
<feature type="non-terminal residue" evidence="8">
    <location>
        <position position="510"/>
    </location>
</feature>
<evidence type="ECO:0000256" key="2">
    <source>
        <dbReference type="ARBA" id="ARBA00006275"/>
    </source>
</evidence>
<dbReference type="AlphaFoldDB" id="A0A2W5E6M1"/>
<organism evidence="8 9">
    <name type="scientific">Pseudopedobacter saltans</name>
    <dbReference type="NCBI Taxonomy" id="151895"/>
    <lineage>
        <taxon>Bacteria</taxon>
        <taxon>Pseudomonadati</taxon>
        <taxon>Bacteroidota</taxon>
        <taxon>Sphingobacteriia</taxon>
        <taxon>Sphingobacteriales</taxon>
        <taxon>Sphingobacteriaceae</taxon>
        <taxon>Pseudopedobacter</taxon>
    </lineage>
</organism>
<proteinExistence type="inferred from homology"/>
<evidence type="ECO:0000313" key="9">
    <source>
        <dbReference type="Proteomes" id="UP000249645"/>
    </source>
</evidence>
<dbReference type="InterPro" id="IPR012944">
    <property type="entry name" value="SusD_RagB_dom"/>
</dbReference>
<keyword evidence="4" id="KW-0472">Membrane</keyword>
<accession>A0A2W5E6M1</accession>
<reference evidence="8 9" key="1">
    <citation type="submission" date="2017-11" db="EMBL/GenBank/DDBJ databases">
        <title>Infants hospitalized years apart are colonized by the same room-sourced microbial strains.</title>
        <authorList>
            <person name="Brooks B."/>
            <person name="Olm M.R."/>
            <person name="Firek B.A."/>
            <person name="Baker R."/>
            <person name="Thomas B.C."/>
            <person name="Morowitz M.J."/>
            <person name="Banfield J.F."/>
        </authorList>
    </citation>
    <scope>NUCLEOTIDE SEQUENCE [LARGE SCALE GENOMIC DNA]</scope>
    <source>
        <strain evidence="8">S2_009_000_R2_76</strain>
    </source>
</reference>
<dbReference type="InterPro" id="IPR033985">
    <property type="entry name" value="SusD-like_N"/>
</dbReference>
<dbReference type="Proteomes" id="UP000249645">
    <property type="component" value="Unassembled WGS sequence"/>
</dbReference>
<dbReference type="Pfam" id="PF07980">
    <property type="entry name" value="SusD_RagB"/>
    <property type="match status" value="1"/>
</dbReference>
<keyword evidence="5" id="KW-0998">Cell outer membrane</keyword>
<protein>
    <submittedName>
        <fullName evidence="8">RagB/SusD family nutrient uptake outer membrane protein</fullName>
    </submittedName>
</protein>
<sequence>IDRLYNYYFVSYNTPLKQVVGQYNDNRSRMTEEIGGTVINYINPTLTLQLSSDADQYYGVSTTGITNNPYTRIRFGNDILEKMDDPIYTSNLSSSFKQYAKGQMYFLRALQYFDLVRTYGGVPLALKVETNSSTDTSIQIPRSKSSECFTQIIKDLDSATALLPVSWASPTTNYGRPTSGAALAMKSRVLLTAASPLFNTDWDNPGNTKWQAALQASLDAETKLTAQGYGLYGNSAKDWAAMTYVSGNVTFNKEAIMVSLFNSTTTSSSGFGNAWENAIRPPDYKGTGGISATKEMLDLFPMADGSRPVKGVNYVDTFFFENRDPRFYRTFVFSGVKWPIKSNPNKSTWLYRWKANATTTTATYYGTNNAILSPALVCKMSNPSADSAVGYQYSNTSIFEYRYAELLLNIAECYAATGDITNAVAYIGKIRARVGIPSANNYGVGTLSTRYQAIEACLYERRVELAYEGKRFWDMQRWGLYANNSAFGNSVQKLGVTPLNGTVRNGYYWQ</sequence>
<keyword evidence="3" id="KW-0732">Signal</keyword>
<evidence type="ECO:0000256" key="3">
    <source>
        <dbReference type="ARBA" id="ARBA00022729"/>
    </source>
</evidence>
<gene>
    <name evidence="8" type="ORF">DI598_19665</name>
</gene>
<evidence type="ECO:0000259" key="7">
    <source>
        <dbReference type="Pfam" id="PF14322"/>
    </source>
</evidence>
<comment type="similarity">
    <text evidence="2">Belongs to the SusD family.</text>
</comment>
<evidence type="ECO:0000256" key="4">
    <source>
        <dbReference type="ARBA" id="ARBA00023136"/>
    </source>
</evidence>
<feature type="non-terminal residue" evidence="8">
    <location>
        <position position="1"/>
    </location>
</feature>
<name>A0A2W5E6M1_9SPHI</name>
<dbReference type="SUPFAM" id="SSF48452">
    <property type="entry name" value="TPR-like"/>
    <property type="match status" value="1"/>
</dbReference>
<dbReference type="Pfam" id="PF14322">
    <property type="entry name" value="SusD-like_3"/>
    <property type="match status" value="1"/>
</dbReference>
<dbReference type="Gene3D" id="1.25.40.390">
    <property type="match status" value="1"/>
</dbReference>
<feature type="domain" description="RagB/SusD" evidence="6">
    <location>
        <begin position="262"/>
        <end position="483"/>
    </location>
</feature>
<evidence type="ECO:0000256" key="1">
    <source>
        <dbReference type="ARBA" id="ARBA00004442"/>
    </source>
</evidence>
<dbReference type="InterPro" id="IPR011990">
    <property type="entry name" value="TPR-like_helical_dom_sf"/>
</dbReference>
<evidence type="ECO:0000313" key="8">
    <source>
        <dbReference type="EMBL" id="PZP39871.1"/>
    </source>
</evidence>
<feature type="domain" description="SusD-like N-terminal" evidence="7">
    <location>
        <begin position="55"/>
        <end position="191"/>
    </location>
</feature>
<dbReference type="EMBL" id="QFOI01000640">
    <property type="protein sequence ID" value="PZP39871.1"/>
    <property type="molecule type" value="Genomic_DNA"/>
</dbReference>